<dbReference type="InterPro" id="IPR049560">
    <property type="entry name" value="MeTrfase_RsmB-F_NOP2_cat"/>
</dbReference>
<keyword evidence="5" id="KW-0698">rRNA processing</keyword>
<evidence type="ECO:0000256" key="4">
    <source>
        <dbReference type="ARBA" id="ARBA00022490"/>
    </source>
</evidence>
<dbReference type="GO" id="GO:0006355">
    <property type="term" value="P:regulation of DNA-templated transcription"/>
    <property type="evidence" value="ECO:0007669"/>
    <property type="project" value="InterPro"/>
</dbReference>
<evidence type="ECO:0000256" key="2">
    <source>
        <dbReference type="ARBA" id="ARBA00004496"/>
    </source>
</evidence>
<dbReference type="SUPFAM" id="SSF48013">
    <property type="entry name" value="NusB-like"/>
    <property type="match status" value="1"/>
</dbReference>
<evidence type="ECO:0000256" key="12">
    <source>
        <dbReference type="ARBA" id="ARBA00047283"/>
    </source>
</evidence>
<keyword evidence="8 13" id="KW-0949">S-adenosyl-L-methionine</keyword>
<dbReference type="Gene3D" id="3.40.50.150">
    <property type="entry name" value="Vaccinia Virus protein VP39"/>
    <property type="match status" value="1"/>
</dbReference>
<keyword evidence="6 13" id="KW-0489">Methyltransferase</keyword>
<sequence length="470" mass="52898">MEERVKLKSATHSNKPSGLKASARYQAMETLNLVYKGEAFVNQEVNQVLSHSWVVDSDRDLYTRLVYGSLQFHWTLQELLKQVLKRYKRTKKWLLALLESSAYQHYYLDAIPDHAIVDEAVRIAKKRGNQTLGRFTNGTLRNLFRTYPTIEDFISQQASDQAYVLSLETSLPLDWVKYFTQRFGFETTQQIAQAMAEPAQVNVRISRDYWQNQDKISQILADQGFPNQSSDLAPHQLKVKAGNPAQSELFKKGIITIQDEAASLAVDILNPKAGDWVLDACAAPGGKTVQLGEYVGKTGQVLAFDIAENKLALIADNVKRMHVDQQVSIQQGDASQLGRKFPAESFDGILVDAPCSGVGLFRRKPDTKLNKDFQDLKNLQKIQLEILNNVSPLLKKAGRLVYSTCTITAEENWQVVEKFLTTHPDFALKAIGAEWQEVLKPSLINAACLEILPHHFNSDGFFVALLEKQS</sequence>
<evidence type="ECO:0000256" key="5">
    <source>
        <dbReference type="ARBA" id="ARBA00022552"/>
    </source>
</evidence>
<evidence type="ECO:0000256" key="9">
    <source>
        <dbReference type="ARBA" id="ARBA00022884"/>
    </source>
</evidence>
<dbReference type="NCBIfam" id="TIGR00563">
    <property type="entry name" value="rsmB"/>
    <property type="match status" value="1"/>
</dbReference>
<keyword evidence="4" id="KW-0963">Cytoplasm</keyword>
<proteinExistence type="inferred from homology"/>
<dbReference type="PANTHER" id="PTHR22807">
    <property type="entry name" value="NOP2 YEAST -RELATED NOL1/NOP2/FMU SUN DOMAIN-CONTAINING"/>
    <property type="match status" value="1"/>
</dbReference>
<dbReference type="Gene3D" id="1.10.940.10">
    <property type="entry name" value="NusB-like"/>
    <property type="match status" value="1"/>
</dbReference>
<dbReference type="CDD" id="cd02440">
    <property type="entry name" value="AdoMet_MTases"/>
    <property type="match status" value="1"/>
</dbReference>
<evidence type="ECO:0000256" key="13">
    <source>
        <dbReference type="PROSITE-ProRule" id="PRU01023"/>
    </source>
</evidence>
<dbReference type="EC" id="2.1.1.176" evidence="3"/>
<feature type="binding site" evidence="13">
    <location>
        <begin position="281"/>
        <end position="287"/>
    </location>
    <ligand>
        <name>S-adenosyl-L-methionine</name>
        <dbReference type="ChEBI" id="CHEBI:59789"/>
    </ligand>
</feature>
<dbReference type="AlphaFoldDB" id="A0A2I1L6A5"/>
<gene>
    <name evidence="14" type="ORF">DBT54_02615</name>
</gene>
<dbReference type="InterPro" id="IPR029063">
    <property type="entry name" value="SAM-dependent_MTases_sf"/>
</dbReference>
<comment type="similarity">
    <text evidence="13">Belongs to the class I-like SAM-binding methyltransferase superfamily. RsmB/NOP family.</text>
</comment>
<feature type="active site" description="Nucleophile" evidence="13">
    <location>
        <position position="405"/>
    </location>
</feature>
<comment type="catalytic activity">
    <reaction evidence="12">
        <text>cytidine(967) in 16S rRNA + S-adenosyl-L-methionine = 5-methylcytidine(967) in 16S rRNA + S-adenosyl-L-homocysteine + H(+)</text>
        <dbReference type="Rhea" id="RHEA:42748"/>
        <dbReference type="Rhea" id="RHEA-COMP:10219"/>
        <dbReference type="Rhea" id="RHEA-COMP:10220"/>
        <dbReference type="ChEBI" id="CHEBI:15378"/>
        <dbReference type="ChEBI" id="CHEBI:57856"/>
        <dbReference type="ChEBI" id="CHEBI:59789"/>
        <dbReference type="ChEBI" id="CHEBI:74483"/>
        <dbReference type="ChEBI" id="CHEBI:82748"/>
        <dbReference type="EC" id="2.1.1.176"/>
    </reaction>
</comment>
<dbReference type="EMBL" id="QMHM01000003">
    <property type="protein sequence ID" value="RAV80900.1"/>
    <property type="molecule type" value="Genomic_DNA"/>
</dbReference>
<dbReference type="NCBIfam" id="NF011494">
    <property type="entry name" value="PRK14902.1"/>
    <property type="match status" value="1"/>
</dbReference>
<comment type="caution">
    <text evidence="14">The sequence shown here is derived from an EMBL/GenBank/DDBJ whole genome shotgun (WGS) entry which is preliminary data.</text>
</comment>
<comment type="function">
    <text evidence="1">Specifically methylates the cytosine at position 967 (m5C967) of 16S rRNA.</text>
</comment>
<dbReference type="PANTHER" id="PTHR22807:SF53">
    <property type="entry name" value="RIBOSOMAL RNA SMALL SUBUNIT METHYLTRANSFERASE B-RELATED"/>
    <property type="match status" value="1"/>
</dbReference>
<evidence type="ECO:0000313" key="15">
    <source>
        <dbReference type="Proteomes" id="UP000251923"/>
    </source>
</evidence>
<evidence type="ECO:0000256" key="8">
    <source>
        <dbReference type="ARBA" id="ARBA00022691"/>
    </source>
</evidence>
<dbReference type="InterPro" id="IPR006027">
    <property type="entry name" value="NusB_RsmB_TIM44"/>
</dbReference>
<dbReference type="PROSITE" id="PS51686">
    <property type="entry name" value="SAM_MT_RSMB_NOP"/>
    <property type="match status" value="1"/>
</dbReference>
<dbReference type="Proteomes" id="UP000251923">
    <property type="component" value="Unassembled WGS sequence"/>
</dbReference>
<evidence type="ECO:0000256" key="1">
    <source>
        <dbReference type="ARBA" id="ARBA00002724"/>
    </source>
</evidence>
<evidence type="ECO:0000256" key="11">
    <source>
        <dbReference type="ARBA" id="ARBA00031088"/>
    </source>
</evidence>
<dbReference type="InterPro" id="IPR023267">
    <property type="entry name" value="RCMT"/>
</dbReference>
<dbReference type="GO" id="GO:0003723">
    <property type="term" value="F:RNA binding"/>
    <property type="evidence" value="ECO:0007669"/>
    <property type="project" value="UniProtKB-UniRule"/>
</dbReference>
<feature type="binding site" evidence="13">
    <location>
        <position position="352"/>
    </location>
    <ligand>
        <name>S-adenosyl-L-methionine</name>
        <dbReference type="ChEBI" id="CHEBI:59789"/>
    </ligand>
</feature>
<dbReference type="SUPFAM" id="SSF53335">
    <property type="entry name" value="S-adenosyl-L-methionine-dependent methyltransferases"/>
    <property type="match status" value="1"/>
</dbReference>
<dbReference type="FunFam" id="3.40.50.150:FF:000022">
    <property type="entry name" value="Ribosomal RNA small subunit methyltransferase B"/>
    <property type="match status" value="1"/>
</dbReference>
<organism evidence="14 15">
    <name type="scientific">Aerococcus urinae</name>
    <dbReference type="NCBI Taxonomy" id="1376"/>
    <lineage>
        <taxon>Bacteria</taxon>
        <taxon>Bacillati</taxon>
        <taxon>Bacillota</taxon>
        <taxon>Bacilli</taxon>
        <taxon>Lactobacillales</taxon>
        <taxon>Aerococcaceae</taxon>
        <taxon>Aerococcus</taxon>
    </lineage>
</organism>
<comment type="subcellular location">
    <subcellularLocation>
        <location evidence="2">Cytoplasm</location>
    </subcellularLocation>
</comment>
<feature type="binding site" evidence="13">
    <location>
        <position position="305"/>
    </location>
    <ligand>
        <name>S-adenosyl-L-methionine</name>
        <dbReference type="ChEBI" id="CHEBI:59789"/>
    </ligand>
</feature>
<protein>
    <recommendedName>
        <fullName evidence="3">16S rRNA (cytosine(967)-C(5))-methyltransferase</fullName>
        <ecNumber evidence="3">2.1.1.176</ecNumber>
    </recommendedName>
    <alternativeName>
        <fullName evidence="10">16S rRNA m5C967 methyltransferase</fullName>
    </alternativeName>
    <alternativeName>
        <fullName evidence="11">rRNA (cytosine-C(5)-)-methyltransferase RsmB</fullName>
    </alternativeName>
</protein>
<keyword evidence="7 13" id="KW-0808">Transferase</keyword>
<dbReference type="GO" id="GO:0005737">
    <property type="term" value="C:cytoplasm"/>
    <property type="evidence" value="ECO:0007669"/>
    <property type="project" value="UniProtKB-SubCell"/>
</dbReference>
<evidence type="ECO:0000256" key="7">
    <source>
        <dbReference type="ARBA" id="ARBA00022679"/>
    </source>
</evidence>
<dbReference type="Pfam" id="PF01029">
    <property type="entry name" value="NusB"/>
    <property type="match status" value="1"/>
</dbReference>
<dbReference type="InterPro" id="IPR004573">
    <property type="entry name" value="rRNA_ssu_MeTfrase_B"/>
</dbReference>
<name>A0A2I1L6A5_9LACT</name>
<dbReference type="InterPro" id="IPR035926">
    <property type="entry name" value="NusB-like_sf"/>
</dbReference>
<accession>A0A2I1L6A5</accession>
<evidence type="ECO:0000313" key="14">
    <source>
        <dbReference type="EMBL" id="RAV80900.1"/>
    </source>
</evidence>
<evidence type="ECO:0000256" key="10">
    <source>
        <dbReference type="ARBA" id="ARBA00030399"/>
    </source>
</evidence>
<dbReference type="PRINTS" id="PR02008">
    <property type="entry name" value="RCMTFAMILY"/>
</dbReference>
<keyword evidence="9 13" id="KW-0694">RNA-binding</keyword>
<feature type="binding site" evidence="13">
    <location>
        <position position="333"/>
    </location>
    <ligand>
        <name>S-adenosyl-L-methionine</name>
        <dbReference type="ChEBI" id="CHEBI:59789"/>
    </ligand>
</feature>
<evidence type="ECO:0000256" key="3">
    <source>
        <dbReference type="ARBA" id="ARBA00012140"/>
    </source>
</evidence>
<dbReference type="InterPro" id="IPR001678">
    <property type="entry name" value="MeTrfase_RsmB-F_NOP2_dom"/>
</dbReference>
<evidence type="ECO:0000256" key="6">
    <source>
        <dbReference type="ARBA" id="ARBA00022603"/>
    </source>
</evidence>
<dbReference type="Pfam" id="PF01189">
    <property type="entry name" value="Methyltr_RsmB-F"/>
    <property type="match status" value="1"/>
</dbReference>
<reference evidence="14 15" key="1">
    <citation type="submission" date="2018-04" db="EMBL/GenBank/DDBJ databases">
        <title>Aerococcus urinae genomes.</title>
        <authorList>
            <person name="Hilt E."/>
            <person name="Gilbert N.M."/>
            <person name="Thomas-White K."/>
            <person name="Putonti C."/>
            <person name="Lewis A.L."/>
            <person name="Visck K.L."/>
            <person name="Wolfe A.J."/>
        </authorList>
    </citation>
    <scope>NUCLEOTIDE SEQUENCE [LARGE SCALE GENOMIC DNA]</scope>
    <source>
        <strain evidence="14 15">UMB7480</strain>
    </source>
</reference>
<dbReference type="GO" id="GO:0008649">
    <property type="term" value="F:rRNA methyltransferase activity"/>
    <property type="evidence" value="ECO:0007669"/>
    <property type="project" value="InterPro"/>
</dbReference>